<evidence type="ECO:0000313" key="2">
    <source>
        <dbReference type="EMBL" id="VFU37756.1"/>
    </source>
</evidence>
<dbReference type="PANTHER" id="PTHR35304">
    <property type="entry name" value="OS05G0120300 PROTEIN-RELATED"/>
    <property type="match status" value="1"/>
</dbReference>
<dbReference type="EMBL" id="CAADRP010001335">
    <property type="protein sequence ID" value="VFU37756.1"/>
    <property type="molecule type" value="Genomic_DNA"/>
</dbReference>
<proteinExistence type="predicted"/>
<gene>
    <name evidence="2" type="ORF">SVIM_LOCUS201934</name>
</gene>
<accession>A0A6N2L9X3</accession>
<evidence type="ECO:0000256" key="1">
    <source>
        <dbReference type="SAM" id="MobiDB-lite"/>
    </source>
</evidence>
<feature type="compositionally biased region" description="Polar residues" evidence="1">
    <location>
        <begin position="1"/>
        <end position="17"/>
    </location>
</feature>
<sequence length="275" mass="30493">MMSSHALTSAEKSSSRILSAKPEWDKSQARFLQRFSVAKEGDGISAKPTDHIASSLSFQHFGYQKVTAEGGKIFSFGSDSTGSPDNYVCRQRYLRSYVFTREEEGSKSFVGKFKRLFKHKKKGKSGNANSCSFSDTCLKFLGCIVKADWESHKQDFTEFSVAKEGDGISAKPTDHIASSLSFQHFGYQKVTAEGGKIFSFGSDSTGSPDNYVCRQRYLRSYVFTREEEGSKSVVGKLKRLFKQKKKGKSGNANSCSFSDTCLKFLGCIVKADVQT</sequence>
<feature type="region of interest" description="Disordered" evidence="1">
    <location>
        <begin position="1"/>
        <end position="21"/>
    </location>
</feature>
<name>A0A6N2L9X3_SALVM</name>
<reference evidence="2" key="1">
    <citation type="submission" date="2019-03" db="EMBL/GenBank/DDBJ databases">
        <authorList>
            <person name="Mank J."/>
            <person name="Almeida P."/>
        </authorList>
    </citation>
    <scope>NUCLEOTIDE SEQUENCE</scope>
    <source>
        <strain evidence="2">78183</strain>
    </source>
</reference>
<organism evidence="2">
    <name type="scientific">Salix viminalis</name>
    <name type="common">Common osier</name>
    <name type="synonym">Basket willow</name>
    <dbReference type="NCBI Taxonomy" id="40686"/>
    <lineage>
        <taxon>Eukaryota</taxon>
        <taxon>Viridiplantae</taxon>
        <taxon>Streptophyta</taxon>
        <taxon>Embryophyta</taxon>
        <taxon>Tracheophyta</taxon>
        <taxon>Spermatophyta</taxon>
        <taxon>Magnoliopsida</taxon>
        <taxon>eudicotyledons</taxon>
        <taxon>Gunneridae</taxon>
        <taxon>Pentapetalae</taxon>
        <taxon>rosids</taxon>
        <taxon>fabids</taxon>
        <taxon>Malpighiales</taxon>
        <taxon>Salicaceae</taxon>
        <taxon>Saliceae</taxon>
        <taxon>Salix</taxon>
    </lineage>
</organism>
<dbReference type="AlphaFoldDB" id="A0A6N2L9X3"/>
<dbReference type="PANTHER" id="PTHR35304:SF3">
    <property type="entry name" value="CATHEPSIN PROPEPTIDE INHIBITOR DOMAIN-CONTAINING PROTEIN"/>
    <property type="match status" value="1"/>
</dbReference>
<protein>
    <submittedName>
        <fullName evidence="2">Uncharacterized protein</fullName>
    </submittedName>
</protein>